<dbReference type="GO" id="GO:0005737">
    <property type="term" value="C:cytoplasm"/>
    <property type="evidence" value="ECO:0007669"/>
    <property type="project" value="UniProtKB-SubCell"/>
</dbReference>
<evidence type="ECO:0000256" key="6">
    <source>
        <dbReference type="ARBA" id="ARBA00023274"/>
    </source>
</evidence>
<reference evidence="10" key="1">
    <citation type="submission" date="2025-08" db="UniProtKB">
        <authorList>
            <consortium name="RefSeq"/>
        </authorList>
    </citation>
    <scope>IDENTIFICATION</scope>
</reference>
<dbReference type="Proteomes" id="UP001652628">
    <property type="component" value="Chromosome X"/>
</dbReference>
<keyword evidence="9" id="KW-1185">Reference proteome</keyword>
<sequence length="613" mass="69395">MPKAKGSSSLGSKGPSRRISSADVVPRGPSGSGGSAEVAVPLQNSKQKQPEKKKDSLAAKESAIKNKEPLKKEPVKNEPVQEPSTAISSIPAVDKLRRFCFIGSADEPVYATPTLDLAVETSFASLKDLCSQVTEVELAECLTSVLGSGPNAEHLPRPDEPLLILAVYLTTRDDEKERKLVRNRFADLITGESHLLLFVQLVKRVQKLLDRKTPFNRTVRKAILDWYGKQPLDRLLHLWSVGDGTRWSAHRDLLHRCHFRDGDFRPEIMAALRLLSTSPKELSNWPAFLTPLSSSRGIIEGVVKLRLLQDPEQALPIVKKLSLSWEHVPLQLFNDPGLAKFLIPRMSYEQLLRSWPRLSRMQHQVRPFAEQLLDEKKLKAGNVPPVRLLLEDMRLRKPRKLYPTCLRKASFLHSVYEISFGKNKALGRRLHITLNLEQHYLGKYLTGRCRMLKYIDGLVAMAFGYFRSDPKVTVQFWHDRSGQLKTLPWTKEMTVAEATSCCVDQKVLKIKQSLTDILDRALEDEKNTYDVFLVLVPGAGRGNPANSSKSLAALMDEYREKRSSNAKFIIVSLRQHHGSMTYSGERNENLLELCSLDEHTPRLINAFARRKFY</sequence>
<evidence type="ECO:0000256" key="7">
    <source>
        <dbReference type="SAM" id="MobiDB-lite"/>
    </source>
</evidence>
<dbReference type="PROSITE" id="PS50988">
    <property type="entry name" value="TROVE"/>
    <property type="match status" value="1"/>
</dbReference>
<dbReference type="GO" id="GO:0046872">
    <property type="term" value="F:metal ion binding"/>
    <property type="evidence" value="ECO:0007669"/>
    <property type="project" value="UniProtKB-KW"/>
</dbReference>
<feature type="compositionally biased region" description="Basic and acidic residues" evidence="7">
    <location>
        <begin position="48"/>
        <end position="76"/>
    </location>
</feature>
<evidence type="ECO:0000256" key="2">
    <source>
        <dbReference type="ARBA" id="ARBA00007814"/>
    </source>
</evidence>
<feature type="region of interest" description="Disordered" evidence="7">
    <location>
        <begin position="1"/>
        <end position="84"/>
    </location>
</feature>
<evidence type="ECO:0000256" key="1">
    <source>
        <dbReference type="ARBA" id="ARBA00004496"/>
    </source>
</evidence>
<feature type="compositionally biased region" description="Low complexity" evidence="7">
    <location>
        <begin position="1"/>
        <end position="14"/>
    </location>
</feature>
<feature type="domain" description="TROVE" evidence="8">
    <location>
        <begin position="79"/>
        <end position="428"/>
    </location>
</feature>
<dbReference type="InterPro" id="IPR008858">
    <property type="entry name" value="TROVE_dom"/>
</dbReference>
<accession>A0AB39ZT39</accession>
<evidence type="ECO:0000256" key="3">
    <source>
        <dbReference type="ARBA" id="ARBA00022490"/>
    </source>
</evidence>
<protein>
    <recommendedName>
        <fullName evidence="8">TROVE domain-containing protein</fullName>
    </recommendedName>
</protein>
<keyword evidence="5" id="KW-0694">RNA-binding</keyword>
<dbReference type="GO" id="GO:0003723">
    <property type="term" value="F:RNA binding"/>
    <property type="evidence" value="ECO:0007669"/>
    <property type="project" value="UniProtKB-KW"/>
</dbReference>
<dbReference type="AlphaFoldDB" id="A0AB39ZT39"/>
<dbReference type="InterPro" id="IPR036465">
    <property type="entry name" value="vWFA_dom_sf"/>
</dbReference>
<dbReference type="InterPro" id="IPR037214">
    <property type="entry name" value="TROVE_dom_sf"/>
</dbReference>
<dbReference type="GeneID" id="108019172"/>
<dbReference type="SUPFAM" id="SSF140864">
    <property type="entry name" value="TROVE domain-like"/>
    <property type="match status" value="1"/>
</dbReference>
<dbReference type="InterPro" id="IPR056800">
    <property type="entry name" value="vWA_Ro60"/>
</dbReference>
<keyword evidence="4" id="KW-0479">Metal-binding</keyword>
<name>A0AB39ZT39_DROSZ</name>
<evidence type="ECO:0000313" key="10">
    <source>
        <dbReference type="RefSeq" id="XP_016942421.2"/>
    </source>
</evidence>
<keyword evidence="3" id="KW-0963">Cytoplasm</keyword>
<proteinExistence type="inferred from homology"/>
<dbReference type="Gene3D" id="3.40.50.410">
    <property type="entry name" value="von Willebrand factor, type A domain"/>
    <property type="match status" value="1"/>
</dbReference>
<evidence type="ECO:0000256" key="5">
    <source>
        <dbReference type="ARBA" id="ARBA00022884"/>
    </source>
</evidence>
<gene>
    <name evidence="10" type="primary">LOC108019172</name>
</gene>
<evidence type="ECO:0000256" key="4">
    <source>
        <dbReference type="ARBA" id="ARBA00022723"/>
    </source>
</evidence>
<comment type="subcellular location">
    <subcellularLocation>
        <location evidence="1">Cytoplasm</location>
    </subcellularLocation>
</comment>
<dbReference type="RefSeq" id="XP_016942421.2">
    <property type="nucleotide sequence ID" value="XM_017086932.4"/>
</dbReference>
<dbReference type="GO" id="GO:1990904">
    <property type="term" value="C:ribonucleoprotein complex"/>
    <property type="evidence" value="ECO:0007669"/>
    <property type="project" value="UniProtKB-KW"/>
</dbReference>
<dbReference type="PANTHER" id="PTHR14202">
    <property type="entry name" value="60 KDA RIBONUCLEOPROTEIN SSA/RO"/>
    <property type="match status" value="1"/>
</dbReference>
<keyword evidence="6" id="KW-0687">Ribonucleoprotein</keyword>
<dbReference type="PANTHER" id="PTHR14202:SF0">
    <property type="entry name" value="RNA-BINDING PROTEIN RO60"/>
    <property type="match status" value="1"/>
</dbReference>
<organism evidence="9 10">
    <name type="scientific">Drosophila suzukii</name>
    <name type="common">Spotted-wing drosophila fruit fly</name>
    <dbReference type="NCBI Taxonomy" id="28584"/>
    <lineage>
        <taxon>Eukaryota</taxon>
        <taxon>Metazoa</taxon>
        <taxon>Ecdysozoa</taxon>
        <taxon>Arthropoda</taxon>
        <taxon>Hexapoda</taxon>
        <taxon>Insecta</taxon>
        <taxon>Pterygota</taxon>
        <taxon>Neoptera</taxon>
        <taxon>Endopterygota</taxon>
        <taxon>Diptera</taxon>
        <taxon>Brachycera</taxon>
        <taxon>Muscomorpha</taxon>
        <taxon>Ephydroidea</taxon>
        <taxon>Drosophilidae</taxon>
        <taxon>Drosophila</taxon>
        <taxon>Sophophora</taxon>
    </lineage>
</organism>
<evidence type="ECO:0000259" key="8">
    <source>
        <dbReference type="PROSITE" id="PS50988"/>
    </source>
</evidence>
<comment type="similarity">
    <text evidence="2">Belongs to the Ro 60 kDa family.</text>
</comment>
<evidence type="ECO:0000313" key="9">
    <source>
        <dbReference type="Proteomes" id="UP001652628"/>
    </source>
</evidence>
<dbReference type="Pfam" id="PF25045">
    <property type="entry name" value="vWA_Ro60"/>
    <property type="match status" value="1"/>
</dbReference>
<dbReference type="InterPro" id="IPR040322">
    <property type="entry name" value="TROVE2"/>
</dbReference>